<feature type="domain" description="Protein kinase" evidence="6">
    <location>
        <begin position="15"/>
        <end position="253"/>
    </location>
</feature>
<evidence type="ECO:0000256" key="3">
    <source>
        <dbReference type="ARBA" id="ARBA00022777"/>
    </source>
</evidence>
<reference evidence="8" key="1">
    <citation type="journal article" date="2019" name="Int. J. Syst. Evol. Microbiol.">
        <title>The Global Catalogue of Microorganisms (GCM) 10K type strain sequencing project: providing services to taxonomists for standard genome sequencing and annotation.</title>
        <authorList>
            <consortium name="The Broad Institute Genomics Platform"/>
            <consortium name="The Broad Institute Genome Sequencing Center for Infectious Disease"/>
            <person name="Wu L."/>
            <person name="Ma J."/>
        </authorList>
    </citation>
    <scope>NUCLEOTIDE SEQUENCE [LARGE SCALE GENOMIC DNA]</scope>
    <source>
        <strain evidence="8">JCM 8201</strain>
    </source>
</reference>
<sequence length="558" mass="58734">MNPLAPRDPQEIDGHRLLGRLGEGGQGVVYLAEAPDGRKVAVKVLHGGLDGAFKREVSAARKVAPFCTAQVLEVGDDYVVTEFIDGPSLRDAVEEDGPLAGAALYRLSVGTATALAAIHQAGIVHRDFKPGNVLLGPDGPRVIDFGIARHADATASVSGSIVGTPSYMAPEQFSTRSVTSAADVFAWAATIAYAANGNPPYGQDSIPAVMHRLLTAEPDLGLIDQPLRGLLARCLAKEPEARPSARDVLISLLENTGPGVDALALGRATAVEASLDDDRTVRWTTLRLTPYTEPGRRRRSRKLPFVAAVAAGVLVAGGGGIALVQLSGDRSTDSLAASTTPESSADFAKAVETAVVGAKTANVKVEGGLENSLEQLEAEGRLDHGNGRKTNYDVSVSNPAAPDESINPRRLMLIGDEAYSQEIGWGSKQVGDFLSHKGDPYLDLLLLNRWVSSPQNLVALLRNTTSFTHTKDQATWTLSGEAQGASLAEDPAVGAFYEGTGGSGLTVSFTILLSAGHLPRSLDLNLRTAVNGGETFYKSFYKVAYDGWGTSGTIAKPY</sequence>
<dbReference type="CDD" id="cd14014">
    <property type="entry name" value="STKc_PknB_like"/>
    <property type="match status" value="1"/>
</dbReference>
<gene>
    <name evidence="7" type="ORF">GCM10010439_73640</name>
</gene>
<dbReference type="InterPro" id="IPR000719">
    <property type="entry name" value="Prot_kinase_dom"/>
</dbReference>
<keyword evidence="3" id="KW-0418">Kinase</keyword>
<keyword evidence="4" id="KW-0067">ATP-binding</keyword>
<evidence type="ECO:0000313" key="7">
    <source>
        <dbReference type="EMBL" id="GAA2738720.1"/>
    </source>
</evidence>
<dbReference type="SUPFAM" id="SSF56112">
    <property type="entry name" value="Protein kinase-like (PK-like)"/>
    <property type="match status" value="1"/>
</dbReference>
<evidence type="ECO:0000259" key="6">
    <source>
        <dbReference type="PROSITE" id="PS50011"/>
    </source>
</evidence>
<keyword evidence="5" id="KW-1133">Transmembrane helix</keyword>
<evidence type="ECO:0000313" key="8">
    <source>
        <dbReference type="Proteomes" id="UP001501842"/>
    </source>
</evidence>
<dbReference type="EMBL" id="BAAATZ010000047">
    <property type="protein sequence ID" value="GAA2738720.1"/>
    <property type="molecule type" value="Genomic_DNA"/>
</dbReference>
<dbReference type="RefSeq" id="WP_344458330.1">
    <property type="nucleotide sequence ID" value="NZ_BAAATZ010000047.1"/>
</dbReference>
<evidence type="ECO:0000256" key="1">
    <source>
        <dbReference type="ARBA" id="ARBA00022679"/>
    </source>
</evidence>
<proteinExistence type="predicted"/>
<dbReference type="Gene3D" id="1.10.510.10">
    <property type="entry name" value="Transferase(Phosphotransferase) domain 1"/>
    <property type="match status" value="1"/>
</dbReference>
<dbReference type="Pfam" id="PF00069">
    <property type="entry name" value="Pkinase"/>
    <property type="match status" value="1"/>
</dbReference>
<dbReference type="InterPro" id="IPR011009">
    <property type="entry name" value="Kinase-like_dom_sf"/>
</dbReference>
<dbReference type="PROSITE" id="PS50011">
    <property type="entry name" value="PROTEIN_KINASE_DOM"/>
    <property type="match status" value="1"/>
</dbReference>
<keyword evidence="5" id="KW-0812">Transmembrane</keyword>
<keyword evidence="1" id="KW-0808">Transferase</keyword>
<evidence type="ECO:0000256" key="2">
    <source>
        <dbReference type="ARBA" id="ARBA00022741"/>
    </source>
</evidence>
<keyword evidence="2" id="KW-0547">Nucleotide-binding</keyword>
<comment type="caution">
    <text evidence="7">The sequence shown here is derived from an EMBL/GenBank/DDBJ whole genome shotgun (WGS) entry which is preliminary data.</text>
</comment>
<protein>
    <recommendedName>
        <fullName evidence="6">Protein kinase domain-containing protein</fullName>
    </recommendedName>
</protein>
<evidence type="ECO:0000256" key="4">
    <source>
        <dbReference type="ARBA" id="ARBA00022840"/>
    </source>
</evidence>
<evidence type="ECO:0000256" key="5">
    <source>
        <dbReference type="SAM" id="Phobius"/>
    </source>
</evidence>
<organism evidence="7 8">
    <name type="scientific">Actinocorallia aurantiaca</name>
    <dbReference type="NCBI Taxonomy" id="46204"/>
    <lineage>
        <taxon>Bacteria</taxon>
        <taxon>Bacillati</taxon>
        <taxon>Actinomycetota</taxon>
        <taxon>Actinomycetes</taxon>
        <taxon>Streptosporangiales</taxon>
        <taxon>Thermomonosporaceae</taxon>
        <taxon>Actinocorallia</taxon>
    </lineage>
</organism>
<dbReference type="PANTHER" id="PTHR43289:SF34">
    <property type="entry name" value="SERINE_THREONINE-PROTEIN KINASE YBDM-RELATED"/>
    <property type="match status" value="1"/>
</dbReference>
<feature type="transmembrane region" description="Helical" evidence="5">
    <location>
        <begin position="303"/>
        <end position="324"/>
    </location>
</feature>
<keyword evidence="5" id="KW-0472">Membrane</keyword>
<keyword evidence="8" id="KW-1185">Reference proteome</keyword>
<dbReference type="Gene3D" id="3.30.200.20">
    <property type="entry name" value="Phosphorylase Kinase, domain 1"/>
    <property type="match status" value="1"/>
</dbReference>
<name>A0ABN3UUQ9_9ACTN</name>
<dbReference type="InterPro" id="IPR008271">
    <property type="entry name" value="Ser/Thr_kinase_AS"/>
</dbReference>
<accession>A0ABN3UUQ9</accession>
<dbReference type="Proteomes" id="UP001501842">
    <property type="component" value="Unassembled WGS sequence"/>
</dbReference>
<dbReference type="PROSITE" id="PS00108">
    <property type="entry name" value="PROTEIN_KINASE_ST"/>
    <property type="match status" value="1"/>
</dbReference>
<dbReference type="PANTHER" id="PTHR43289">
    <property type="entry name" value="MITOGEN-ACTIVATED PROTEIN KINASE KINASE KINASE 20-RELATED"/>
    <property type="match status" value="1"/>
</dbReference>